<comment type="caution">
    <text evidence="1">The sequence shown here is derived from an EMBL/GenBank/DDBJ whole genome shotgun (WGS) entry which is preliminary data.</text>
</comment>
<accession>A0ACC1TE76</accession>
<keyword evidence="2" id="KW-1185">Reference proteome</keyword>
<dbReference type="EMBL" id="JANHOG010000035">
    <property type="protein sequence ID" value="KAJ3559283.1"/>
    <property type="molecule type" value="Genomic_DNA"/>
</dbReference>
<evidence type="ECO:0000313" key="2">
    <source>
        <dbReference type="Proteomes" id="UP001148662"/>
    </source>
</evidence>
<organism evidence="1 2">
    <name type="scientific">Phlebia brevispora</name>
    <dbReference type="NCBI Taxonomy" id="194682"/>
    <lineage>
        <taxon>Eukaryota</taxon>
        <taxon>Fungi</taxon>
        <taxon>Dikarya</taxon>
        <taxon>Basidiomycota</taxon>
        <taxon>Agaricomycotina</taxon>
        <taxon>Agaricomycetes</taxon>
        <taxon>Polyporales</taxon>
        <taxon>Meruliaceae</taxon>
        <taxon>Phlebia</taxon>
    </lineage>
</organism>
<gene>
    <name evidence="1" type="ORF">NM688_g439</name>
</gene>
<evidence type="ECO:0000313" key="1">
    <source>
        <dbReference type="EMBL" id="KAJ3559283.1"/>
    </source>
</evidence>
<reference evidence="1" key="1">
    <citation type="submission" date="2022-07" db="EMBL/GenBank/DDBJ databases">
        <title>Genome Sequence of Phlebia brevispora.</title>
        <authorList>
            <person name="Buettner E."/>
        </authorList>
    </citation>
    <scope>NUCLEOTIDE SEQUENCE</scope>
    <source>
        <strain evidence="1">MPL23</strain>
    </source>
</reference>
<proteinExistence type="predicted"/>
<name>A0ACC1TE76_9APHY</name>
<dbReference type="Proteomes" id="UP001148662">
    <property type="component" value="Unassembled WGS sequence"/>
</dbReference>
<sequence>MGNIRDVPADNTSYTTTRSLGRPFIIFRFSWLSYLGFWMVSRLIDDISDRPAFAKFNLSFALTLSALVLISPSRRAFSFLLIVLHNLHKNIDTSYPSNNPGSHQSQDYGRSGISHSHSQPFTVAGMTSPGAAHSPSLRASSLAAANSLNVGGPLGDSLSQSRSHYQPGYLMSATPSSATSQSPRNDEAPIVQTKAKISSVLSGASAAEFGMDSMFQSSRQRTRATLADEDAPPTNSVNDLINEIYDSGPRRQPQTFSIDSPARSQLLRSAQPQTPARVKPIPPINAAKPLYVIVFGYPLDRYSVTVEYFRSLGETTESEQNAEIVNCFRIGYLNPAEAVRAVRKNGEVLSGAWMIGVKWADPVQAEAALGSSLMRSTLPPSTSLPESSTSPDVSMAESTSSRGFPSTESSLALATVPTVGTPLKLAPSTSAFRKPGSGGKPAHKPGEGMQGIIGGMPTQSGAPGVQPSPSKGMLGQMSDLIFGW</sequence>
<protein>
    <submittedName>
        <fullName evidence="1">Uncharacterized protein</fullName>
    </submittedName>
</protein>